<name>A0A8J7FJM0_9NEIS</name>
<dbReference type="InterPro" id="IPR050194">
    <property type="entry name" value="Glycosyltransferase_grp1"/>
</dbReference>
<reference evidence="2 3" key="1">
    <citation type="submission" date="2020-10" db="EMBL/GenBank/DDBJ databases">
        <title>The genome sequence of Chitinilyticum litopenaei 4Y14.</title>
        <authorList>
            <person name="Liu Y."/>
        </authorList>
    </citation>
    <scope>NUCLEOTIDE SEQUENCE [LARGE SCALE GENOMIC DNA]</scope>
    <source>
        <strain evidence="2 3">4Y14</strain>
    </source>
</reference>
<dbReference type="AlphaFoldDB" id="A0A8J7FJM0"/>
<feature type="domain" description="Glycosyltransferase subfamily 4-like N-terminal" evidence="1">
    <location>
        <begin position="22"/>
        <end position="177"/>
    </location>
</feature>
<dbReference type="Pfam" id="PF13692">
    <property type="entry name" value="Glyco_trans_1_4"/>
    <property type="match status" value="1"/>
</dbReference>
<organism evidence="2 3">
    <name type="scientific">Chitinilyticum piscinae</name>
    <dbReference type="NCBI Taxonomy" id="2866724"/>
    <lineage>
        <taxon>Bacteria</taxon>
        <taxon>Pseudomonadati</taxon>
        <taxon>Pseudomonadota</taxon>
        <taxon>Betaproteobacteria</taxon>
        <taxon>Neisseriales</taxon>
        <taxon>Chitinibacteraceae</taxon>
        <taxon>Chitinilyticum</taxon>
    </lineage>
</organism>
<dbReference type="SUPFAM" id="SSF53756">
    <property type="entry name" value="UDP-Glycosyltransferase/glycogen phosphorylase"/>
    <property type="match status" value="1"/>
</dbReference>
<dbReference type="Proteomes" id="UP000604481">
    <property type="component" value="Unassembled WGS sequence"/>
</dbReference>
<protein>
    <submittedName>
        <fullName evidence="2">Glycosyltransferase</fullName>
    </submittedName>
</protein>
<sequence>MTELPAVSSRHHIVHVVESFAGGTLSMVTVMANGQATDGHRVTVIHSQREDTPLNWRELFHAEIHFIHVPMCRAINPLQDFRAGRALVHWLTELAPDVVHLHSSKAGALGRLASLFVRLPGTRWFFSPHGLSFLQREAGRIKNLVFLLLEKLLVHIPVSFIACSDSEAAKIRRTLGGTVLVVNNSVDLASIPALNNGGQRLRIGMAGRVTTARNPELFARIATTLTQPGVEFVWIGGGEEAGEAALKKAGVTLTGWQTRAQTLAQLATLDIYLQTSRWEGLPVAVLEAMGAGLPVLATDIDGNRDLVENGNTGWLCRDADDFVARLAELIDHPPLRRVLGAAGRAKIERGYTLATMMRTLYAAYGLQAQGKKEDTP</sequence>
<dbReference type="InterPro" id="IPR028098">
    <property type="entry name" value="Glyco_trans_4-like_N"/>
</dbReference>
<evidence type="ECO:0000313" key="2">
    <source>
        <dbReference type="EMBL" id="MBE9609105.1"/>
    </source>
</evidence>
<proteinExistence type="predicted"/>
<dbReference type="RefSeq" id="WP_194115625.1">
    <property type="nucleotide sequence ID" value="NZ_JADFUA010000003.1"/>
</dbReference>
<dbReference type="Pfam" id="PF13579">
    <property type="entry name" value="Glyco_trans_4_4"/>
    <property type="match status" value="1"/>
</dbReference>
<gene>
    <name evidence="2" type="ORF">INR99_07075</name>
</gene>
<keyword evidence="3" id="KW-1185">Reference proteome</keyword>
<evidence type="ECO:0000259" key="1">
    <source>
        <dbReference type="Pfam" id="PF13579"/>
    </source>
</evidence>
<dbReference type="PANTHER" id="PTHR45947:SF3">
    <property type="entry name" value="SULFOQUINOVOSYL TRANSFERASE SQD2"/>
    <property type="match status" value="1"/>
</dbReference>
<dbReference type="Gene3D" id="3.40.50.2000">
    <property type="entry name" value="Glycogen Phosphorylase B"/>
    <property type="match status" value="2"/>
</dbReference>
<accession>A0A8J7FJM0</accession>
<dbReference type="EMBL" id="JADFUA010000003">
    <property type="protein sequence ID" value="MBE9609105.1"/>
    <property type="molecule type" value="Genomic_DNA"/>
</dbReference>
<evidence type="ECO:0000313" key="3">
    <source>
        <dbReference type="Proteomes" id="UP000604481"/>
    </source>
</evidence>
<comment type="caution">
    <text evidence="2">The sequence shown here is derived from an EMBL/GenBank/DDBJ whole genome shotgun (WGS) entry which is preliminary data.</text>
</comment>
<dbReference type="PANTHER" id="PTHR45947">
    <property type="entry name" value="SULFOQUINOVOSYL TRANSFERASE SQD2"/>
    <property type="match status" value="1"/>
</dbReference>
<dbReference type="GO" id="GO:0016758">
    <property type="term" value="F:hexosyltransferase activity"/>
    <property type="evidence" value="ECO:0007669"/>
    <property type="project" value="TreeGrafter"/>
</dbReference>